<comment type="caution">
    <text evidence="1">The sequence shown here is derived from an EMBL/GenBank/DDBJ whole genome shotgun (WGS) entry which is preliminary data.</text>
</comment>
<protein>
    <recommendedName>
        <fullName evidence="3">DUF4145 domain-containing protein</fullName>
    </recommendedName>
</protein>
<keyword evidence="2" id="KW-1185">Reference proteome</keyword>
<accession>A0ABS6AAC5</accession>
<sequence length="240" mass="26874">MDLKDLLQEMDMDIQHCAVSTLGGSFGLLPMEIEPAEFLVQAEEDLLTGGLSASINSITNAKRAIVCQMDQALLSFGYDAYSWNIPKKIDCLKELGLLMPAILRKVSFTRNLLEHEYKKPSRDEVEMGLDVATLFVMATSNLFRPFGDSLELGCDRSFIEERHRYAKTVRLSLHREEQTVSYNVTGYEVDEHGREGAVASCAIPNSAPLFKATVRVAAALETKYRVEDAFSNFDSVYRNS</sequence>
<evidence type="ECO:0000313" key="1">
    <source>
        <dbReference type="EMBL" id="MBU2875039.1"/>
    </source>
</evidence>
<reference evidence="1 2" key="1">
    <citation type="submission" date="2021-05" db="EMBL/GenBank/DDBJ databases">
        <title>Draft genomes of bacteria isolated from model marine particles.</title>
        <authorList>
            <person name="Datta M.S."/>
            <person name="Schwartzman J.A."/>
            <person name="Enke T.N."/>
            <person name="Saavedra J."/>
            <person name="Cermak N."/>
            <person name="Cordero O.X."/>
        </authorList>
    </citation>
    <scope>NUCLEOTIDE SEQUENCE [LARGE SCALE GENOMIC DNA]</scope>
    <source>
        <strain evidence="1 2">D2M19</strain>
    </source>
</reference>
<proteinExistence type="predicted"/>
<dbReference type="EMBL" id="JAHKPV010000019">
    <property type="protein sequence ID" value="MBU2875039.1"/>
    <property type="molecule type" value="Genomic_DNA"/>
</dbReference>
<dbReference type="Proteomes" id="UP000753376">
    <property type="component" value="Unassembled WGS sequence"/>
</dbReference>
<evidence type="ECO:0000313" key="2">
    <source>
        <dbReference type="Proteomes" id="UP000753376"/>
    </source>
</evidence>
<gene>
    <name evidence="1" type="ORF">KO508_13605</name>
</gene>
<organism evidence="1 2">
    <name type="scientific">Marinobacter salexigens</name>
    <dbReference type="NCBI Taxonomy" id="1925763"/>
    <lineage>
        <taxon>Bacteria</taxon>
        <taxon>Pseudomonadati</taxon>
        <taxon>Pseudomonadota</taxon>
        <taxon>Gammaproteobacteria</taxon>
        <taxon>Pseudomonadales</taxon>
        <taxon>Marinobacteraceae</taxon>
        <taxon>Marinobacter</taxon>
    </lineage>
</organism>
<evidence type="ECO:0008006" key="3">
    <source>
        <dbReference type="Google" id="ProtNLM"/>
    </source>
</evidence>
<name>A0ABS6AAC5_9GAMM</name>
<dbReference type="RefSeq" id="WP_216008830.1">
    <property type="nucleotide sequence ID" value="NZ_JAHKPV010000019.1"/>
</dbReference>